<reference evidence="1 2" key="1">
    <citation type="submission" date="2024-06" db="EMBL/GenBank/DDBJ databases">
        <title>Genomic Encyclopedia of Type Strains, Phase IV (KMG-IV): sequencing the most valuable type-strain genomes for metagenomic binning, comparative biology and taxonomic classification.</title>
        <authorList>
            <person name="Goeker M."/>
        </authorList>
    </citation>
    <scope>NUCLEOTIDE SEQUENCE [LARGE SCALE GENOMIC DNA]</scope>
    <source>
        <strain evidence="1 2">DSM 21331</strain>
    </source>
</reference>
<sequence>MEDIGRRHAVDLIVASLDLTEIQPIAQPGRADRVYKSFKMKTFLSISGLKSHASRKKAENEIQTVMTSVSFCIQ</sequence>
<accession>A0ABV2L8Z8</accession>
<proteinExistence type="predicted"/>
<protein>
    <submittedName>
        <fullName evidence="1">Uncharacterized protein</fullName>
    </submittedName>
</protein>
<organism evidence="1 2">
    <name type="scientific">Methylobacterium goesingense</name>
    <dbReference type="NCBI Taxonomy" id="243690"/>
    <lineage>
        <taxon>Bacteria</taxon>
        <taxon>Pseudomonadati</taxon>
        <taxon>Pseudomonadota</taxon>
        <taxon>Alphaproteobacteria</taxon>
        <taxon>Hyphomicrobiales</taxon>
        <taxon>Methylobacteriaceae</taxon>
        <taxon>Methylobacterium</taxon>
    </lineage>
</organism>
<keyword evidence="2" id="KW-1185">Reference proteome</keyword>
<dbReference type="EMBL" id="JBEPMM010000014">
    <property type="protein sequence ID" value="MET3694331.1"/>
    <property type="molecule type" value="Genomic_DNA"/>
</dbReference>
<dbReference type="Proteomes" id="UP001549145">
    <property type="component" value="Unassembled WGS sequence"/>
</dbReference>
<name>A0ABV2L8Z8_9HYPH</name>
<dbReference type="RefSeq" id="WP_238280117.1">
    <property type="nucleotide sequence ID" value="NZ_BPQL01000076.1"/>
</dbReference>
<gene>
    <name evidence="1" type="ORF">ABID43_003893</name>
</gene>
<evidence type="ECO:0000313" key="2">
    <source>
        <dbReference type="Proteomes" id="UP001549145"/>
    </source>
</evidence>
<comment type="caution">
    <text evidence="1">The sequence shown here is derived from an EMBL/GenBank/DDBJ whole genome shotgun (WGS) entry which is preliminary data.</text>
</comment>
<evidence type="ECO:0000313" key="1">
    <source>
        <dbReference type="EMBL" id="MET3694331.1"/>
    </source>
</evidence>